<dbReference type="PANTHER" id="PTHR47197:SF3">
    <property type="entry name" value="DIHYDRO-HEME D1 DEHYDROGENASE"/>
    <property type="match status" value="1"/>
</dbReference>
<dbReference type="InterPro" id="IPR011048">
    <property type="entry name" value="Haem_d1_sf"/>
</dbReference>
<dbReference type="SUPFAM" id="SSF51004">
    <property type="entry name" value="C-terminal (heme d1) domain of cytochrome cd1-nitrite reductase"/>
    <property type="match status" value="1"/>
</dbReference>
<dbReference type="InterPro" id="IPR015943">
    <property type="entry name" value="WD40/YVTN_repeat-like_dom_sf"/>
</dbReference>
<gene>
    <name evidence="1" type="ORF">AAC691_11370</name>
</gene>
<dbReference type="Gene3D" id="2.130.10.10">
    <property type="entry name" value="YVTN repeat-like/Quinoprotein amine dehydrogenase"/>
    <property type="match status" value="2"/>
</dbReference>
<dbReference type="PANTHER" id="PTHR47197">
    <property type="entry name" value="PROTEIN NIRF"/>
    <property type="match status" value="1"/>
</dbReference>
<evidence type="ECO:0008006" key="3">
    <source>
        <dbReference type="Google" id="ProtNLM"/>
    </source>
</evidence>
<name>A0ABZ3CZK1_9PROT</name>
<protein>
    <recommendedName>
        <fullName evidence="3">DNA-binding beta-propeller fold protein YncE</fullName>
    </recommendedName>
</protein>
<dbReference type="EMBL" id="CP152276">
    <property type="protein sequence ID" value="XAE40941.1"/>
    <property type="molecule type" value="Genomic_DNA"/>
</dbReference>
<evidence type="ECO:0000313" key="2">
    <source>
        <dbReference type="Proteomes" id="UP001449795"/>
    </source>
</evidence>
<organism evidence="1 2">
    <name type="scientific">Nguyenibacter vanlangensis</name>
    <dbReference type="NCBI Taxonomy" id="1216886"/>
    <lineage>
        <taxon>Bacteria</taxon>
        <taxon>Pseudomonadati</taxon>
        <taxon>Pseudomonadota</taxon>
        <taxon>Alphaproteobacteria</taxon>
        <taxon>Acetobacterales</taxon>
        <taxon>Acetobacteraceae</taxon>
        <taxon>Nguyenibacter</taxon>
    </lineage>
</organism>
<proteinExistence type="predicted"/>
<dbReference type="Proteomes" id="UP001449795">
    <property type="component" value="Chromosome"/>
</dbReference>
<keyword evidence="2" id="KW-1185">Reference proteome</keyword>
<dbReference type="InterPro" id="IPR051200">
    <property type="entry name" value="Host-pathogen_enzymatic-act"/>
</dbReference>
<accession>A0ABZ3CZK1</accession>
<dbReference type="RefSeq" id="WP_342626967.1">
    <property type="nucleotide sequence ID" value="NZ_CP152276.1"/>
</dbReference>
<evidence type="ECO:0000313" key="1">
    <source>
        <dbReference type="EMBL" id="XAE40941.1"/>
    </source>
</evidence>
<sequence>MMRKSSIGLRVALGMLAGVAGVGPAGWAAPAGPAFAARRDAAWRLAGEVAFPDVKSGPYSDYVTTDTRRHRVFTTMQASKEVVVSDYESDKVIKVIPGFGNPHGVVYRGDTDRLYVSDGAGKIEVYDGASYAHLKTIALRPGVDGVVYDPQDKRRIYVANGGDDAGEATAHLSVIDTDLDRVVADWVFPTPVLEQGVIDHAEGRMYLNLPMKAALAVIDLKSGRIAAQWAVPSCGRNMSVALSRAWNRLFVACRNSSMRGVIVAFDLKTGAVSKVLPSRGWIDSLWLDEKRRRIVDSSGDGVVETYVYTPDDAASGVSGPGGRSGGQYRKADDVETSVMAKTSYFDPVADRLFVSVPHLGFPTDYAKVMIFRPVE</sequence>
<reference evidence="1 2" key="1">
    <citation type="submission" date="2024-04" db="EMBL/GenBank/DDBJ databases">
        <title>Complete genome sequence of Nguyenibacter vanlangesis HBCM-1154, a strain capable of nitrogen fixation, IAA production, and phosphorus solubilization isolated from sugarcane soil.</title>
        <authorList>
            <person name="MY HANH P."/>
        </authorList>
    </citation>
    <scope>NUCLEOTIDE SEQUENCE [LARGE SCALE GENOMIC DNA]</scope>
    <source>
        <strain evidence="1 2">HBCM 1154</strain>
    </source>
</reference>